<dbReference type="PROSITE" id="PS51257">
    <property type="entry name" value="PROKAR_LIPOPROTEIN"/>
    <property type="match status" value="1"/>
</dbReference>
<evidence type="ECO:0000256" key="3">
    <source>
        <dbReference type="ARBA" id="ARBA00023136"/>
    </source>
</evidence>
<keyword evidence="8" id="KW-1185">Reference proteome</keyword>
<keyword evidence="4" id="KW-0564">Palmitate</keyword>
<accession>A0A379CAI8</accession>
<dbReference type="RefSeq" id="WP_115315874.1">
    <property type="nucleotide sequence ID" value="NZ_LWIF01000001.1"/>
</dbReference>
<evidence type="ECO:0000256" key="5">
    <source>
        <dbReference type="ARBA" id="ARBA00023237"/>
    </source>
</evidence>
<reference evidence="7 8" key="1">
    <citation type="submission" date="2018-06" db="EMBL/GenBank/DDBJ databases">
        <authorList>
            <consortium name="Pathogen Informatics"/>
            <person name="Doyle S."/>
        </authorList>
    </citation>
    <scope>NUCLEOTIDE SEQUENCE [LARGE SCALE GENOMIC DNA]</scope>
    <source>
        <strain evidence="7 8">NCTC12872</strain>
    </source>
</reference>
<keyword evidence="5" id="KW-0998">Cell outer membrane</keyword>
<organism evidence="7 8">
    <name type="scientific">Phocoenobacter uteri</name>
    <dbReference type="NCBI Taxonomy" id="146806"/>
    <lineage>
        <taxon>Bacteria</taxon>
        <taxon>Pseudomonadati</taxon>
        <taxon>Pseudomonadota</taxon>
        <taxon>Gammaproteobacteria</taxon>
        <taxon>Pasteurellales</taxon>
        <taxon>Pasteurellaceae</taxon>
        <taxon>Phocoenobacter</taxon>
    </lineage>
</organism>
<keyword evidence="6 7" id="KW-0449">Lipoprotein</keyword>
<dbReference type="NCBIfam" id="NF047847">
    <property type="entry name" value="SS_mature_LptM"/>
    <property type="match status" value="1"/>
</dbReference>
<keyword evidence="2" id="KW-0732">Signal</keyword>
<evidence type="ECO:0000256" key="6">
    <source>
        <dbReference type="ARBA" id="ARBA00023288"/>
    </source>
</evidence>
<evidence type="ECO:0000256" key="1">
    <source>
        <dbReference type="ARBA" id="ARBA00004459"/>
    </source>
</evidence>
<name>A0A379CAI8_9PAST</name>
<dbReference type="AlphaFoldDB" id="A0A379CAI8"/>
<gene>
    <name evidence="7" type="ORF">NCTC12872_01376</name>
</gene>
<dbReference type="Proteomes" id="UP000255417">
    <property type="component" value="Unassembled WGS sequence"/>
</dbReference>
<dbReference type="InterPro" id="IPR032831">
    <property type="entry name" value="LptM_cons"/>
</dbReference>
<comment type="subcellular location">
    <subcellularLocation>
        <location evidence="1">Cell outer membrane</location>
        <topology evidence="1">Lipid-anchor</topology>
    </subcellularLocation>
</comment>
<keyword evidence="3" id="KW-0472">Membrane</keyword>
<dbReference type="EMBL" id="UGTA01000001">
    <property type="protein sequence ID" value="SUB59392.1"/>
    <property type="molecule type" value="Genomic_DNA"/>
</dbReference>
<sequence>MKKWFIIAIFASLTLTACGVKGSLYYPEKEVQQETN</sequence>
<dbReference type="Pfam" id="PF13627">
    <property type="entry name" value="LptM_cons"/>
    <property type="match status" value="1"/>
</dbReference>
<evidence type="ECO:0000256" key="2">
    <source>
        <dbReference type="ARBA" id="ARBA00022729"/>
    </source>
</evidence>
<dbReference type="OrthoDB" id="8550022at2"/>
<evidence type="ECO:0000256" key="4">
    <source>
        <dbReference type="ARBA" id="ARBA00023139"/>
    </source>
</evidence>
<evidence type="ECO:0000313" key="8">
    <source>
        <dbReference type="Proteomes" id="UP000255417"/>
    </source>
</evidence>
<protein>
    <submittedName>
        <fullName evidence="7">Predicted small periplasmic lipoprotein</fullName>
    </submittedName>
</protein>
<dbReference type="GO" id="GO:0009279">
    <property type="term" value="C:cell outer membrane"/>
    <property type="evidence" value="ECO:0007669"/>
    <property type="project" value="UniProtKB-SubCell"/>
</dbReference>
<evidence type="ECO:0000313" key="7">
    <source>
        <dbReference type="EMBL" id="SUB59392.1"/>
    </source>
</evidence>
<proteinExistence type="predicted"/>